<feature type="compositionally biased region" description="Polar residues" evidence="4">
    <location>
        <begin position="322"/>
        <end position="331"/>
    </location>
</feature>
<evidence type="ECO:0000313" key="6">
    <source>
        <dbReference type="EMBL" id="KAF2559419.1"/>
    </source>
</evidence>
<dbReference type="GO" id="GO:0006508">
    <property type="term" value="P:proteolysis"/>
    <property type="evidence" value="ECO:0007669"/>
    <property type="project" value="UniProtKB-KW"/>
</dbReference>
<dbReference type="SUPFAM" id="SSF54001">
    <property type="entry name" value="Cysteine proteinases"/>
    <property type="match status" value="1"/>
</dbReference>
<evidence type="ECO:0000313" key="7">
    <source>
        <dbReference type="Proteomes" id="UP000712281"/>
    </source>
</evidence>
<dbReference type="GO" id="GO:0008234">
    <property type="term" value="F:cysteine-type peptidase activity"/>
    <property type="evidence" value="ECO:0007669"/>
    <property type="project" value="InterPro"/>
</dbReference>
<feature type="compositionally biased region" description="Acidic residues" evidence="4">
    <location>
        <begin position="80"/>
        <end position="93"/>
    </location>
</feature>
<sequence>MLKRRKVKDRETRLKLACLAITSSGRVSFKILVTNLLNKDEVSLSQSSVALKGFVDAIQHVLIANVPVLKEEVIPNEPVVLDDSESDSEDEETRYDGSPDPQPPSETPHVGVDVRCITDDPHENWAEGVDFGWDDESVDELVDNMVHLIGEDFAFKKEMFIGGLTLAELGRLRALKKSKDKETSEKQEKDTIPESTEAESSQQPSAIVVSNIQKMKEALMEALKDYLSKASSSPGDDYVFLERHTGFLGARVSGASIPPRPFSTAAAYHKTNAREIIDGVIDDLNQQHNPARADDLVRCPSSRRNRNQATPDSQGVDKILVGSNTTAQAEQHSVPVDCPPPPSSGKAPSASPPSSKPADKKADPPIPPNDDEENGKPVQSNRRVQFFMPEEQVDVDFVKTRKSKRSRNMPAGYEDFQCDPKVGMGYDINPNIGGMFSNLQEELSKKEALKPQTIAPKIMDALMLFIGRQLPGDYEKVQIFDTTLPTSLVKNHSRYTRTSVKDRPKFKSSGLYVESLISQLLERIYFPFNIDQQHWVGVFVDTKATTINVLDCYVAFKSDSLLKREFTVVANTIPYIVRVANGSDMQGSPKLYSLTRCKGVPQVSLTADAAVMYVLLIEAHAKNGSQGIRGITSRVLPEGAKKLAVNFYNDLSAA</sequence>
<feature type="compositionally biased region" description="Basic and acidic residues" evidence="4">
    <location>
        <begin position="177"/>
        <end position="192"/>
    </location>
</feature>
<proteinExistence type="inferred from homology"/>
<dbReference type="InterPro" id="IPR003653">
    <property type="entry name" value="Peptidase_C48_C"/>
</dbReference>
<dbReference type="Gene3D" id="3.40.395.10">
    <property type="entry name" value="Adenoviral Proteinase, Chain A"/>
    <property type="match status" value="1"/>
</dbReference>
<evidence type="ECO:0000256" key="2">
    <source>
        <dbReference type="ARBA" id="ARBA00022670"/>
    </source>
</evidence>
<feature type="domain" description="Ubiquitin-like protease family profile" evidence="5">
    <location>
        <begin position="433"/>
        <end position="620"/>
    </location>
</feature>
<dbReference type="PROSITE" id="PS50600">
    <property type="entry name" value="ULP_PROTEASE"/>
    <property type="match status" value="1"/>
</dbReference>
<gene>
    <name evidence="6" type="ORF">F2Q68_00016510</name>
</gene>
<comment type="caution">
    <text evidence="6">The sequence shown here is derived from an EMBL/GenBank/DDBJ whole genome shotgun (WGS) entry which is preliminary data.</text>
</comment>
<keyword evidence="3" id="KW-0378">Hydrolase</keyword>
<dbReference type="InterPro" id="IPR038765">
    <property type="entry name" value="Papain-like_cys_pep_sf"/>
</dbReference>
<dbReference type="Pfam" id="PF02902">
    <property type="entry name" value="Peptidase_C48"/>
    <property type="match status" value="1"/>
</dbReference>
<evidence type="ECO:0000256" key="1">
    <source>
        <dbReference type="ARBA" id="ARBA00005234"/>
    </source>
</evidence>
<evidence type="ECO:0000259" key="5">
    <source>
        <dbReference type="PROSITE" id="PS50600"/>
    </source>
</evidence>
<reference evidence="6" key="1">
    <citation type="submission" date="2019-12" db="EMBL/GenBank/DDBJ databases">
        <title>Genome sequencing and annotation of Brassica cretica.</title>
        <authorList>
            <person name="Studholme D.J."/>
            <person name="Sarris P.F."/>
        </authorList>
    </citation>
    <scope>NUCLEOTIDE SEQUENCE</scope>
    <source>
        <strain evidence="6">PFS-001/15</strain>
        <tissue evidence="6">Leaf</tissue>
    </source>
</reference>
<evidence type="ECO:0000256" key="3">
    <source>
        <dbReference type="ARBA" id="ARBA00022801"/>
    </source>
</evidence>
<comment type="similarity">
    <text evidence="1">Belongs to the peptidase C48 family.</text>
</comment>
<dbReference type="AlphaFoldDB" id="A0A8S9HMV3"/>
<accession>A0A8S9HMV3</accession>
<name>A0A8S9HMV3_BRACR</name>
<feature type="region of interest" description="Disordered" evidence="4">
    <location>
        <begin position="77"/>
        <end position="110"/>
    </location>
</feature>
<feature type="region of interest" description="Disordered" evidence="4">
    <location>
        <begin position="291"/>
        <end position="384"/>
    </location>
</feature>
<dbReference type="Proteomes" id="UP000712281">
    <property type="component" value="Unassembled WGS sequence"/>
</dbReference>
<protein>
    <recommendedName>
        <fullName evidence="5">Ubiquitin-like protease family profile domain-containing protein</fullName>
    </recommendedName>
</protein>
<keyword evidence="2" id="KW-0645">Protease</keyword>
<dbReference type="EMBL" id="QGKW02001940">
    <property type="protein sequence ID" value="KAF2559419.1"/>
    <property type="molecule type" value="Genomic_DNA"/>
</dbReference>
<organism evidence="6 7">
    <name type="scientific">Brassica cretica</name>
    <name type="common">Mustard</name>
    <dbReference type="NCBI Taxonomy" id="69181"/>
    <lineage>
        <taxon>Eukaryota</taxon>
        <taxon>Viridiplantae</taxon>
        <taxon>Streptophyta</taxon>
        <taxon>Embryophyta</taxon>
        <taxon>Tracheophyta</taxon>
        <taxon>Spermatophyta</taxon>
        <taxon>Magnoliopsida</taxon>
        <taxon>eudicotyledons</taxon>
        <taxon>Gunneridae</taxon>
        <taxon>Pentapetalae</taxon>
        <taxon>rosids</taxon>
        <taxon>malvids</taxon>
        <taxon>Brassicales</taxon>
        <taxon>Brassicaceae</taxon>
        <taxon>Brassiceae</taxon>
        <taxon>Brassica</taxon>
    </lineage>
</organism>
<feature type="region of interest" description="Disordered" evidence="4">
    <location>
        <begin position="177"/>
        <end position="205"/>
    </location>
</feature>
<evidence type="ECO:0000256" key="4">
    <source>
        <dbReference type="SAM" id="MobiDB-lite"/>
    </source>
</evidence>